<feature type="region of interest" description="Disordered" evidence="1">
    <location>
        <begin position="108"/>
        <end position="224"/>
    </location>
</feature>
<accession>A0A4Y7QGA7</accession>
<gene>
    <name evidence="2" type="ORF">BD410DRAFT_825640</name>
</gene>
<protein>
    <submittedName>
        <fullName evidence="2">Uncharacterized protein</fullName>
    </submittedName>
</protein>
<dbReference type="VEuPathDB" id="FungiDB:BD410DRAFT_825640"/>
<name>A0A4Y7QGA7_9AGAM</name>
<dbReference type="Proteomes" id="UP000294933">
    <property type="component" value="Unassembled WGS sequence"/>
</dbReference>
<reference evidence="2 3" key="1">
    <citation type="submission" date="2018-06" db="EMBL/GenBank/DDBJ databases">
        <title>A transcriptomic atlas of mushroom development highlights an independent origin of complex multicellularity.</title>
        <authorList>
            <consortium name="DOE Joint Genome Institute"/>
            <person name="Krizsan K."/>
            <person name="Almasi E."/>
            <person name="Merenyi Z."/>
            <person name="Sahu N."/>
            <person name="Viragh M."/>
            <person name="Koszo T."/>
            <person name="Mondo S."/>
            <person name="Kiss B."/>
            <person name="Balint B."/>
            <person name="Kues U."/>
            <person name="Barry K."/>
            <person name="Hegedus J.C."/>
            <person name="Henrissat B."/>
            <person name="Johnson J."/>
            <person name="Lipzen A."/>
            <person name="Ohm R."/>
            <person name="Nagy I."/>
            <person name="Pangilinan J."/>
            <person name="Yan J."/>
            <person name="Xiong Y."/>
            <person name="Grigoriev I.V."/>
            <person name="Hibbett D.S."/>
            <person name="Nagy L.G."/>
        </authorList>
    </citation>
    <scope>NUCLEOTIDE SEQUENCE [LARGE SCALE GENOMIC DNA]</scope>
    <source>
        <strain evidence="2 3">SZMC22713</strain>
    </source>
</reference>
<sequence>MPTHNFIGSTSTWGYNILALAASQILSPVCHFGGSRKKPDQGAQPVLTNLLRFARGLDHVIRTGWERAGVELPPHTLILLGKTLGPHSHFQMTARSVTASHAFHHDIDARDQRTAHDNQGRNSKIEDVPTYYSQSSRPQKPIDPRFHDRRPQRAGLRRAGDPRFATQPAPLEPAHHASQHLPANRSAANAPPDPTNPHVEPDRHRIRHNLPNLETRCPHHAPRA</sequence>
<evidence type="ECO:0000313" key="3">
    <source>
        <dbReference type="Proteomes" id="UP000294933"/>
    </source>
</evidence>
<feature type="compositionally biased region" description="Basic and acidic residues" evidence="1">
    <location>
        <begin position="140"/>
        <end position="151"/>
    </location>
</feature>
<organism evidence="2 3">
    <name type="scientific">Rickenella mellea</name>
    <dbReference type="NCBI Taxonomy" id="50990"/>
    <lineage>
        <taxon>Eukaryota</taxon>
        <taxon>Fungi</taxon>
        <taxon>Dikarya</taxon>
        <taxon>Basidiomycota</taxon>
        <taxon>Agaricomycotina</taxon>
        <taxon>Agaricomycetes</taxon>
        <taxon>Hymenochaetales</taxon>
        <taxon>Rickenellaceae</taxon>
        <taxon>Rickenella</taxon>
    </lineage>
</organism>
<proteinExistence type="predicted"/>
<evidence type="ECO:0000313" key="2">
    <source>
        <dbReference type="EMBL" id="TDL26445.1"/>
    </source>
</evidence>
<keyword evidence="3" id="KW-1185">Reference proteome</keyword>
<dbReference type="AlphaFoldDB" id="A0A4Y7QGA7"/>
<evidence type="ECO:0000256" key="1">
    <source>
        <dbReference type="SAM" id="MobiDB-lite"/>
    </source>
</evidence>
<dbReference type="EMBL" id="ML170161">
    <property type="protein sequence ID" value="TDL26445.1"/>
    <property type="molecule type" value="Genomic_DNA"/>
</dbReference>
<feature type="compositionally biased region" description="Basic and acidic residues" evidence="1">
    <location>
        <begin position="108"/>
        <end position="127"/>
    </location>
</feature>